<keyword evidence="3" id="KW-1185">Reference proteome</keyword>
<name>A0AAE1LE60_9NEOP</name>
<organism evidence="1 3">
    <name type="scientific">Frankliniella fusca</name>
    <dbReference type="NCBI Taxonomy" id="407009"/>
    <lineage>
        <taxon>Eukaryota</taxon>
        <taxon>Metazoa</taxon>
        <taxon>Ecdysozoa</taxon>
        <taxon>Arthropoda</taxon>
        <taxon>Hexapoda</taxon>
        <taxon>Insecta</taxon>
        <taxon>Pterygota</taxon>
        <taxon>Neoptera</taxon>
        <taxon>Paraneoptera</taxon>
        <taxon>Thysanoptera</taxon>
        <taxon>Terebrantia</taxon>
        <taxon>Thripoidea</taxon>
        <taxon>Thripidae</taxon>
        <taxon>Frankliniella</taxon>
    </lineage>
</organism>
<proteinExistence type="predicted"/>
<reference evidence="1" key="2">
    <citation type="journal article" date="2023" name="BMC Genomics">
        <title>Pest status, molecular evolution, and epigenetic factors derived from the genome assembly of Frankliniella fusca, a thysanopteran phytovirus vector.</title>
        <authorList>
            <person name="Catto M.A."/>
            <person name="Labadie P.E."/>
            <person name="Jacobson A.L."/>
            <person name="Kennedy G.G."/>
            <person name="Srinivasan R."/>
            <person name="Hunt B.G."/>
        </authorList>
    </citation>
    <scope>NUCLEOTIDE SEQUENCE</scope>
    <source>
        <strain evidence="1">PL_HMW_Pooled</strain>
    </source>
</reference>
<evidence type="ECO:0000313" key="2">
    <source>
        <dbReference type="EMBL" id="KAK3926682.1"/>
    </source>
</evidence>
<accession>A0AAE1LE60</accession>
<evidence type="ECO:0000313" key="1">
    <source>
        <dbReference type="EMBL" id="KAK3914842.1"/>
    </source>
</evidence>
<keyword evidence="1" id="KW-0808">Transferase</keyword>
<reference evidence="1" key="1">
    <citation type="submission" date="2021-07" db="EMBL/GenBank/DDBJ databases">
        <authorList>
            <person name="Catto M.A."/>
            <person name="Jacobson A."/>
            <person name="Kennedy G."/>
            <person name="Labadie P."/>
            <person name="Hunt B.G."/>
            <person name="Srinivasan R."/>
        </authorList>
    </citation>
    <scope>NUCLEOTIDE SEQUENCE</scope>
    <source>
        <strain evidence="1">PL_HMW_Pooled</strain>
        <tissue evidence="1">Head</tissue>
    </source>
</reference>
<protein>
    <submittedName>
        <fullName evidence="1">Mitogen-activated protein kinase 11</fullName>
    </submittedName>
</protein>
<dbReference type="GO" id="GO:0016301">
    <property type="term" value="F:kinase activity"/>
    <property type="evidence" value="ECO:0007669"/>
    <property type="project" value="UniProtKB-KW"/>
</dbReference>
<dbReference type="AlphaFoldDB" id="A0AAE1LE60"/>
<dbReference type="Proteomes" id="UP001219518">
    <property type="component" value="Unassembled WGS sequence"/>
</dbReference>
<gene>
    <name evidence="1" type="ORF">KUF71_005530</name>
    <name evidence="2" type="ORF">KUF71_015018</name>
</gene>
<comment type="caution">
    <text evidence="1">The sequence shown here is derived from an EMBL/GenBank/DDBJ whole genome shotgun (WGS) entry which is preliminary data.</text>
</comment>
<sequence length="148" mass="16724">MCLCTVPNDRCRKDISSDPNPTNSGEQHAAVSYMASEEHILNGFLAKGLNELLQHYWGSDFGTGNASHPVITTATLFQVIFFFLNFKVEEGYNSHCPVPDDFDSVRSKNFPPLHVIDHFNPKLTQLLEGENHEGCEFECQRKHQDGRV</sequence>
<evidence type="ECO:0000313" key="3">
    <source>
        <dbReference type="Proteomes" id="UP001219518"/>
    </source>
</evidence>
<dbReference type="EMBL" id="JAHWGI010000394">
    <property type="protein sequence ID" value="KAK3914842.1"/>
    <property type="molecule type" value="Genomic_DNA"/>
</dbReference>
<dbReference type="EMBL" id="JAHWGI010001270">
    <property type="protein sequence ID" value="KAK3926682.1"/>
    <property type="molecule type" value="Genomic_DNA"/>
</dbReference>
<keyword evidence="1" id="KW-0418">Kinase</keyword>